<feature type="transmembrane region" description="Helical" evidence="1">
    <location>
        <begin position="379"/>
        <end position="402"/>
    </location>
</feature>
<protein>
    <submittedName>
        <fullName evidence="3">SDR family oxidoreductase</fullName>
    </submittedName>
</protein>
<comment type="caution">
    <text evidence="3">The sequence shown here is derived from an EMBL/GenBank/DDBJ whole genome shotgun (WGS) entry which is preliminary data.</text>
</comment>
<dbReference type="Gene3D" id="3.40.50.720">
    <property type="entry name" value="NAD(P)-binding Rossmann-like Domain"/>
    <property type="match status" value="1"/>
</dbReference>
<dbReference type="Proteomes" id="UP001597102">
    <property type="component" value="Unassembled WGS sequence"/>
</dbReference>
<dbReference type="InterPro" id="IPR051207">
    <property type="entry name" value="ComplexI_NDUFA9_subunit"/>
</dbReference>
<dbReference type="EMBL" id="JBHTJO010000002">
    <property type="protein sequence ID" value="MFD0988033.1"/>
    <property type="molecule type" value="Genomic_DNA"/>
</dbReference>
<dbReference type="RefSeq" id="WP_379090771.1">
    <property type="nucleotide sequence ID" value="NZ_JBHTJO010000002.1"/>
</dbReference>
<evidence type="ECO:0000313" key="4">
    <source>
        <dbReference type="Proteomes" id="UP001597102"/>
    </source>
</evidence>
<reference evidence="4" key="1">
    <citation type="journal article" date="2019" name="Int. J. Syst. Evol. Microbiol.">
        <title>The Global Catalogue of Microorganisms (GCM) 10K type strain sequencing project: providing services to taxonomists for standard genome sequencing and annotation.</title>
        <authorList>
            <consortium name="The Broad Institute Genomics Platform"/>
            <consortium name="The Broad Institute Genome Sequencing Center for Infectious Disease"/>
            <person name="Wu L."/>
            <person name="Ma J."/>
        </authorList>
    </citation>
    <scope>NUCLEOTIDE SEQUENCE [LARGE SCALE GENOMIC DNA]</scope>
    <source>
        <strain evidence="4">CCUG 61697</strain>
    </source>
</reference>
<keyword evidence="1" id="KW-0812">Transmembrane</keyword>
<feature type="transmembrane region" description="Helical" evidence="1">
    <location>
        <begin position="408"/>
        <end position="426"/>
    </location>
</feature>
<feature type="transmembrane region" description="Helical" evidence="1">
    <location>
        <begin position="351"/>
        <end position="372"/>
    </location>
</feature>
<accession>A0ABW3JCJ5</accession>
<feature type="domain" description="NAD(P)-binding" evidence="2">
    <location>
        <begin position="7"/>
        <end position="149"/>
    </location>
</feature>
<keyword evidence="4" id="KW-1185">Reference proteome</keyword>
<evidence type="ECO:0000313" key="3">
    <source>
        <dbReference type="EMBL" id="MFD0988033.1"/>
    </source>
</evidence>
<dbReference type="InterPro" id="IPR025695">
    <property type="entry name" value="DoxX-like"/>
</dbReference>
<dbReference type="Pfam" id="PF13460">
    <property type="entry name" value="NAD_binding_10"/>
    <property type="match status" value="1"/>
</dbReference>
<keyword evidence="1" id="KW-1133">Transmembrane helix</keyword>
<dbReference type="InterPro" id="IPR016040">
    <property type="entry name" value="NAD(P)-bd_dom"/>
</dbReference>
<evidence type="ECO:0000256" key="1">
    <source>
        <dbReference type="SAM" id="Phobius"/>
    </source>
</evidence>
<name>A0ABW3JCJ5_9HYPH</name>
<keyword evidence="1" id="KW-0472">Membrane</keyword>
<dbReference type="PANTHER" id="PTHR12126">
    <property type="entry name" value="NADH-UBIQUINONE OXIDOREDUCTASE 39 KDA SUBUNIT-RELATED"/>
    <property type="match status" value="1"/>
</dbReference>
<sequence length="429" mass="45446">MRILVTGASGFIGAAICARMIAEGHAVVGAGRPGGSPLPRGLACEVTVDMARAKSPDDWTPHLCNIEAVVNCAGLLQAGSAGTPSDLHIAGVDALFAACEAEGIRRIVHISALGVAEDSPTEFAKSKHQGDEVLMTRDLDWVVLRPSVVLGRSAYGGSALIRGLAALPILPLITRSGPLQVVALDDVVESVVFFLKPDAPSRLVLELAGPERLSFEEVVAAYRRWFCWPPAQTVRLPDAIGSLLFSLGDFAGALGWRPPVRSTARKEILRGSTGDPGPWMEATGIKPQSLKQMLETTPPSVQERWFAKLFFLKPLTLIVFAAFWLVSGLIALGPGYAEGVEIMESAGTGALAKPIVIGGALADIVLGLAMLYRPTARPALIAAFILCILYLVVGTVLAPQMWSTPLGIFTKVVPIMALNLVVLALLEDR</sequence>
<proteinExistence type="predicted"/>
<organism evidence="3 4">
    <name type="scientific">Methyloligella solikamskensis</name>
    <dbReference type="NCBI Taxonomy" id="1177756"/>
    <lineage>
        <taxon>Bacteria</taxon>
        <taxon>Pseudomonadati</taxon>
        <taxon>Pseudomonadota</taxon>
        <taxon>Alphaproteobacteria</taxon>
        <taxon>Hyphomicrobiales</taxon>
        <taxon>Hyphomicrobiaceae</taxon>
        <taxon>Methyloligella</taxon>
    </lineage>
</organism>
<dbReference type="PANTHER" id="PTHR12126:SF11">
    <property type="entry name" value="NADH DEHYDROGENASE [UBIQUINONE] 1 ALPHA SUBCOMPLEX SUBUNIT 9, MITOCHONDRIAL"/>
    <property type="match status" value="1"/>
</dbReference>
<feature type="transmembrane region" description="Helical" evidence="1">
    <location>
        <begin position="310"/>
        <end position="331"/>
    </location>
</feature>
<dbReference type="InterPro" id="IPR036291">
    <property type="entry name" value="NAD(P)-bd_dom_sf"/>
</dbReference>
<evidence type="ECO:0000259" key="2">
    <source>
        <dbReference type="Pfam" id="PF13460"/>
    </source>
</evidence>
<gene>
    <name evidence="3" type="ORF">ACFQ2F_13090</name>
</gene>
<dbReference type="SUPFAM" id="SSF51735">
    <property type="entry name" value="NAD(P)-binding Rossmann-fold domains"/>
    <property type="match status" value="1"/>
</dbReference>
<dbReference type="Pfam" id="PF13781">
    <property type="entry name" value="DoxX_3"/>
    <property type="match status" value="1"/>
</dbReference>